<dbReference type="GO" id="GO:0008483">
    <property type="term" value="F:transaminase activity"/>
    <property type="evidence" value="ECO:0007669"/>
    <property type="project" value="UniProtKB-KW"/>
</dbReference>
<dbReference type="AlphaFoldDB" id="A0AB39TJF3"/>
<comment type="similarity">
    <text evidence="2 5">Belongs to the DegT/DnrJ/EryC1 family.</text>
</comment>
<keyword evidence="6" id="KW-0808">Transferase</keyword>
<keyword evidence="1 4" id="KW-0663">Pyridoxal phosphate</keyword>
<dbReference type="PANTHER" id="PTHR30244">
    <property type="entry name" value="TRANSAMINASE"/>
    <property type="match status" value="1"/>
</dbReference>
<evidence type="ECO:0000256" key="3">
    <source>
        <dbReference type="PIRSR" id="PIRSR000390-1"/>
    </source>
</evidence>
<dbReference type="InterPro" id="IPR015421">
    <property type="entry name" value="PyrdxlP-dep_Trfase_major"/>
</dbReference>
<feature type="active site" description="Proton acceptor" evidence="3">
    <location>
        <position position="187"/>
    </location>
</feature>
<dbReference type="InterPro" id="IPR015424">
    <property type="entry name" value="PyrdxlP-dep_Trfase"/>
</dbReference>
<dbReference type="RefSeq" id="WP_369183269.1">
    <property type="nucleotide sequence ID" value="NZ_CP163445.1"/>
</dbReference>
<dbReference type="Pfam" id="PF01041">
    <property type="entry name" value="DegT_DnrJ_EryC1"/>
    <property type="match status" value="1"/>
</dbReference>
<dbReference type="PIRSF" id="PIRSF000390">
    <property type="entry name" value="PLP_StrS"/>
    <property type="match status" value="1"/>
</dbReference>
<dbReference type="CDD" id="cd00616">
    <property type="entry name" value="AHBA_syn"/>
    <property type="match status" value="1"/>
</dbReference>
<dbReference type="InterPro" id="IPR000653">
    <property type="entry name" value="DegT/StrS_aminotransferase"/>
</dbReference>
<accession>A0AB39TJF3</accession>
<gene>
    <name evidence="6" type="ORF">AB2U05_13045</name>
</gene>
<dbReference type="InterPro" id="IPR015422">
    <property type="entry name" value="PyrdxlP-dep_Trfase_small"/>
</dbReference>
<organism evidence="6">
    <name type="scientific">Streptomyces sp. Y1</name>
    <dbReference type="NCBI Taxonomy" id="3238634"/>
    <lineage>
        <taxon>Bacteria</taxon>
        <taxon>Bacillati</taxon>
        <taxon>Actinomycetota</taxon>
        <taxon>Actinomycetes</taxon>
        <taxon>Kitasatosporales</taxon>
        <taxon>Streptomycetaceae</taxon>
        <taxon>Streptomyces</taxon>
    </lineage>
</organism>
<protein>
    <submittedName>
        <fullName evidence="6">DegT/DnrJ/EryC1/StrS family aminotransferase</fullName>
    </submittedName>
</protein>
<dbReference type="EMBL" id="CP163445">
    <property type="protein sequence ID" value="XDQ79320.1"/>
    <property type="molecule type" value="Genomic_DNA"/>
</dbReference>
<evidence type="ECO:0000256" key="5">
    <source>
        <dbReference type="RuleBase" id="RU004508"/>
    </source>
</evidence>
<reference evidence="6" key="1">
    <citation type="submission" date="2024-07" db="EMBL/GenBank/DDBJ databases">
        <authorList>
            <person name="Yu S.T."/>
        </authorList>
    </citation>
    <scope>NUCLEOTIDE SEQUENCE</scope>
    <source>
        <strain evidence="6">Y1</strain>
    </source>
</reference>
<keyword evidence="6" id="KW-0032">Aminotransferase</keyword>
<feature type="modified residue" description="N6-(pyridoxal phosphate)lysine" evidence="4">
    <location>
        <position position="187"/>
    </location>
</feature>
<evidence type="ECO:0000256" key="4">
    <source>
        <dbReference type="PIRSR" id="PIRSR000390-2"/>
    </source>
</evidence>
<name>A0AB39TJF3_9ACTN</name>
<dbReference type="Gene3D" id="3.90.1150.10">
    <property type="entry name" value="Aspartate Aminotransferase, domain 1"/>
    <property type="match status" value="1"/>
</dbReference>
<sequence>MSAPDRAGIPLVDLAAAHAEVAAEVRAGFDRVLASGAFVQGPEVAAFEREYAGFTGVRHCVGAANGTDALELALRALDLPPGGGVVLPANTFVATAEAVQRAGLRPVPVDVDPEHLLIDPDRAAAALPAAVALLPVHLFGQLAPMGPLLEVADGRPVVEDAAQSQGARQHGRTAYGRIAATSFYPGKNLGAYGDAGAVLTDDPELADAVRRIGDHGARGKYRHERFGFNSRMDALQAVVLRAKLRRLPAWNAARRAAADRYHALLRPLADAGVLTLPGTAPGNEHVRHLYPVRIAPGRGRDAVLAALHAAGIGAGVHYPVPVHLQPAFAHLGHRAGSFPVAERAARELLSLPLHPHLTEGQQTRVVEELRRALGAGVRSPE</sequence>
<dbReference type="GO" id="GO:0000271">
    <property type="term" value="P:polysaccharide biosynthetic process"/>
    <property type="evidence" value="ECO:0007669"/>
    <property type="project" value="TreeGrafter"/>
</dbReference>
<dbReference type="GO" id="GO:0030170">
    <property type="term" value="F:pyridoxal phosphate binding"/>
    <property type="evidence" value="ECO:0007669"/>
    <property type="project" value="TreeGrafter"/>
</dbReference>
<dbReference type="PANTHER" id="PTHR30244:SF36">
    <property type="entry name" value="3-OXO-GLUCOSE-6-PHOSPHATE:GLUTAMATE AMINOTRANSFERASE"/>
    <property type="match status" value="1"/>
</dbReference>
<evidence type="ECO:0000313" key="6">
    <source>
        <dbReference type="EMBL" id="XDQ79320.1"/>
    </source>
</evidence>
<proteinExistence type="inferred from homology"/>
<dbReference type="SUPFAM" id="SSF53383">
    <property type="entry name" value="PLP-dependent transferases"/>
    <property type="match status" value="1"/>
</dbReference>
<evidence type="ECO:0000256" key="1">
    <source>
        <dbReference type="ARBA" id="ARBA00022898"/>
    </source>
</evidence>
<evidence type="ECO:0000256" key="2">
    <source>
        <dbReference type="ARBA" id="ARBA00037999"/>
    </source>
</evidence>
<dbReference type="Gene3D" id="3.40.640.10">
    <property type="entry name" value="Type I PLP-dependent aspartate aminotransferase-like (Major domain)"/>
    <property type="match status" value="1"/>
</dbReference>